<dbReference type="EMBL" id="JBHSCW010000010">
    <property type="protein sequence ID" value="MFC4353060.1"/>
    <property type="molecule type" value="Genomic_DNA"/>
</dbReference>
<gene>
    <name evidence="1" type="ORF">ACFOW6_16040</name>
</gene>
<name>A0ABV8UPC1_9PROT</name>
<keyword evidence="2" id="KW-1185">Reference proteome</keyword>
<evidence type="ECO:0000313" key="2">
    <source>
        <dbReference type="Proteomes" id="UP001595799"/>
    </source>
</evidence>
<evidence type="ECO:0000313" key="1">
    <source>
        <dbReference type="EMBL" id="MFC4353060.1"/>
    </source>
</evidence>
<evidence type="ECO:0008006" key="3">
    <source>
        <dbReference type="Google" id="ProtNLM"/>
    </source>
</evidence>
<accession>A0ABV8UPC1</accession>
<protein>
    <recommendedName>
        <fullName evidence="3">Secreted protein</fullName>
    </recommendedName>
</protein>
<dbReference type="PROSITE" id="PS51318">
    <property type="entry name" value="TAT"/>
    <property type="match status" value="1"/>
</dbReference>
<dbReference type="RefSeq" id="WP_382423434.1">
    <property type="nucleotide sequence ID" value="NZ_JBHSCW010000010.1"/>
</dbReference>
<comment type="caution">
    <text evidence="1">The sequence shown here is derived from an EMBL/GenBank/DDBJ whole genome shotgun (WGS) entry which is preliminary data.</text>
</comment>
<proteinExistence type="predicted"/>
<dbReference type="InterPro" id="IPR006311">
    <property type="entry name" value="TAT_signal"/>
</dbReference>
<sequence length="136" mass="14834">MPESHSQTSLLTRRKALAGLGLLALAGGLAGCGSGRDLPSRRYARSRSGTGKISLALLTDSSSMTPIRENIDWRVYHHEGSSGNHRSLVAQENGANPRMSLPSGWYYVEAHHSRGVATHSVEVMQNNSLDYYIVRN</sequence>
<organism evidence="1 2">
    <name type="scientific">Fodinicurvata halophila</name>
    <dbReference type="NCBI Taxonomy" id="1419723"/>
    <lineage>
        <taxon>Bacteria</taxon>
        <taxon>Pseudomonadati</taxon>
        <taxon>Pseudomonadota</taxon>
        <taxon>Alphaproteobacteria</taxon>
        <taxon>Rhodospirillales</taxon>
        <taxon>Rhodovibrionaceae</taxon>
        <taxon>Fodinicurvata</taxon>
    </lineage>
</organism>
<reference evidence="2" key="1">
    <citation type="journal article" date="2019" name="Int. J. Syst. Evol. Microbiol.">
        <title>The Global Catalogue of Microorganisms (GCM) 10K type strain sequencing project: providing services to taxonomists for standard genome sequencing and annotation.</title>
        <authorList>
            <consortium name="The Broad Institute Genomics Platform"/>
            <consortium name="The Broad Institute Genome Sequencing Center for Infectious Disease"/>
            <person name="Wu L."/>
            <person name="Ma J."/>
        </authorList>
    </citation>
    <scope>NUCLEOTIDE SEQUENCE [LARGE SCALE GENOMIC DNA]</scope>
    <source>
        <strain evidence="2">CECT 8472</strain>
    </source>
</reference>
<dbReference type="Proteomes" id="UP001595799">
    <property type="component" value="Unassembled WGS sequence"/>
</dbReference>